<feature type="non-terminal residue" evidence="1">
    <location>
        <position position="1"/>
    </location>
</feature>
<evidence type="ECO:0000313" key="1">
    <source>
        <dbReference type="EMBL" id="KYP76371.1"/>
    </source>
</evidence>
<reference evidence="1 2" key="1">
    <citation type="journal article" date="2012" name="Nat. Biotechnol.">
        <title>Draft genome sequence of pigeonpea (Cajanus cajan), an orphan legume crop of resource-poor farmers.</title>
        <authorList>
            <person name="Varshney R.K."/>
            <person name="Chen W."/>
            <person name="Li Y."/>
            <person name="Bharti A.K."/>
            <person name="Saxena R.K."/>
            <person name="Schlueter J.A."/>
            <person name="Donoghue M.T."/>
            <person name="Azam S."/>
            <person name="Fan G."/>
            <person name="Whaley A.M."/>
            <person name="Farmer A.D."/>
            <person name="Sheridan J."/>
            <person name="Iwata A."/>
            <person name="Tuteja R."/>
            <person name="Penmetsa R.V."/>
            <person name="Wu W."/>
            <person name="Upadhyaya H.D."/>
            <person name="Yang S.P."/>
            <person name="Shah T."/>
            <person name="Saxena K.B."/>
            <person name="Michael T."/>
            <person name="McCombie W.R."/>
            <person name="Yang B."/>
            <person name="Zhang G."/>
            <person name="Yang H."/>
            <person name="Wang J."/>
            <person name="Spillane C."/>
            <person name="Cook D.R."/>
            <person name="May G.D."/>
            <person name="Xu X."/>
            <person name="Jackson S.A."/>
        </authorList>
    </citation>
    <scope>NUCLEOTIDE SEQUENCE [LARGE SCALE GENOMIC DNA]</scope>
    <source>
        <strain evidence="2">cv. Asha</strain>
    </source>
</reference>
<dbReference type="AlphaFoldDB" id="A0A151UB04"/>
<accession>A0A151UB04</accession>
<dbReference type="Proteomes" id="UP000075243">
    <property type="component" value="Chromosome 1"/>
</dbReference>
<evidence type="ECO:0000313" key="2">
    <source>
        <dbReference type="Proteomes" id="UP000075243"/>
    </source>
</evidence>
<dbReference type="Pfam" id="PF02992">
    <property type="entry name" value="Transposase_21"/>
    <property type="match status" value="1"/>
</dbReference>
<keyword evidence="2" id="KW-1185">Reference proteome</keyword>
<dbReference type="PANTHER" id="PTHR10775:SF182">
    <property type="entry name" value="TRANSPOSON, EN_SPM-LIKE, TRANSPOSASE-ASSOCIATED DOMAIN PROTEIN-RELATED"/>
    <property type="match status" value="1"/>
</dbReference>
<dbReference type="Gramene" id="C.cajan_20017.t">
    <property type="protein sequence ID" value="C.cajan_20017.t"/>
    <property type="gene ID" value="C.cajan_20017"/>
</dbReference>
<name>A0A151UB04_CAJCA</name>
<organism evidence="1 2">
    <name type="scientific">Cajanus cajan</name>
    <name type="common">Pigeon pea</name>
    <name type="synonym">Cajanus indicus</name>
    <dbReference type="NCBI Taxonomy" id="3821"/>
    <lineage>
        <taxon>Eukaryota</taxon>
        <taxon>Viridiplantae</taxon>
        <taxon>Streptophyta</taxon>
        <taxon>Embryophyta</taxon>
        <taxon>Tracheophyta</taxon>
        <taxon>Spermatophyta</taxon>
        <taxon>Magnoliopsida</taxon>
        <taxon>eudicotyledons</taxon>
        <taxon>Gunneridae</taxon>
        <taxon>Pentapetalae</taxon>
        <taxon>rosids</taxon>
        <taxon>fabids</taxon>
        <taxon>Fabales</taxon>
        <taxon>Fabaceae</taxon>
        <taxon>Papilionoideae</taxon>
        <taxon>50 kb inversion clade</taxon>
        <taxon>NPAAA clade</taxon>
        <taxon>indigoferoid/millettioid clade</taxon>
        <taxon>Phaseoleae</taxon>
        <taxon>Cajanus</taxon>
    </lineage>
</organism>
<protein>
    <submittedName>
        <fullName evidence="1">Uncharacterized protein</fullName>
    </submittedName>
</protein>
<dbReference type="PANTHER" id="PTHR10775">
    <property type="entry name" value="OS08G0208400 PROTEIN"/>
    <property type="match status" value="1"/>
</dbReference>
<dbReference type="STRING" id="3821.A0A151UB04"/>
<sequence>WKKIHSIFSDFSNDPRNLRLGLVTDEIHYKMNPYGNLSIKHSSWFVLEVIYSLPPWLCMKCKYVMLSTMISSPRQPENDIDVYLSPLVEDLRMLREEGVDVFDGFSSETFRMHVMLFCIINDFATFSNLSDNNIKGHKACPICENDTCHHQSYHERKTIYLRIKNFLVVIIIGIN</sequence>
<dbReference type="EMBL" id="CM003603">
    <property type="protein sequence ID" value="KYP76371.1"/>
    <property type="molecule type" value="Genomic_DNA"/>
</dbReference>
<proteinExistence type="predicted"/>
<gene>
    <name evidence="1" type="ORF">KK1_020611</name>
</gene>
<dbReference type="InterPro" id="IPR004242">
    <property type="entry name" value="Transposase_21"/>
</dbReference>